<gene>
    <name evidence="2" type="ordered locus">NOCYR_0974</name>
</gene>
<dbReference type="RefSeq" id="WP_014349251.1">
    <property type="nucleotide sequence ID" value="NC_016887.1"/>
</dbReference>
<feature type="compositionally biased region" description="Polar residues" evidence="1">
    <location>
        <begin position="103"/>
        <end position="114"/>
    </location>
</feature>
<dbReference type="EMBL" id="FO082843">
    <property type="protein sequence ID" value="CCF61783.1"/>
    <property type="molecule type" value="Genomic_DNA"/>
</dbReference>
<organism evidence="2 3">
    <name type="scientific">Nocardia cyriacigeorgica (strain GUH-2)</name>
    <dbReference type="NCBI Taxonomy" id="1127134"/>
    <lineage>
        <taxon>Bacteria</taxon>
        <taxon>Bacillati</taxon>
        <taxon>Actinomycetota</taxon>
        <taxon>Actinomycetes</taxon>
        <taxon>Mycobacteriales</taxon>
        <taxon>Nocardiaceae</taxon>
        <taxon>Nocardia</taxon>
    </lineage>
</organism>
<evidence type="ECO:0000313" key="3">
    <source>
        <dbReference type="Proteomes" id="UP000008190"/>
    </source>
</evidence>
<evidence type="ECO:0000313" key="2">
    <source>
        <dbReference type="EMBL" id="CCF61783.1"/>
    </source>
</evidence>
<reference evidence="2 3" key="1">
    <citation type="journal article" date="2012" name="J. Bacteriol.">
        <title>Genome sequence of the human- and animal-pathogenic strain Nocardia cyriacigeorgica GUH-2.</title>
        <authorList>
            <person name="Zoropogui A."/>
            <person name="Pujic P."/>
            <person name="Normand P."/>
            <person name="Barbe V."/>
            <person name="Beaman B."/>
            <person name="Beaman L."/>
            <person name="Boiron P."/>
            <person name="Colinon C."/>
            <person name="Deredjian A."/>
            <person name="Graindorge A."/>
            <person name="Mangenot S."/>
            <person name="Nazaret S."/>
            <person name="Neto M."/>
            <person name="Petit S."/>
            <person name="Roche D."/>
            <person name="Vallenet D."/>
            <person name="Rodriguez-Nava V."/>
            <person name="Richard Y."/>
            <person name="Cournoyer B."/>
            <person name="Blaha D."/>
        </authorList>
    </citation>
    <scope>NUCLEOTIDE SEQUENCE [LARGE SCALE GENOMIC DNA]</scope>
    <source>
        <strain evidence="2 3">GUH-2</strain>
    </source>
</reference>
<accession>H6R1P9</accession>
<proteinExistence type="predicted"/>
<keyword evidence="3" id="KW-1185">Reference proteome</keyword>
<evidence type="ECO:0000256" key="1">
    <source>
        <dbReference type="SAM" id="MobiDB-lite"/>
    </source>
</evidence>
<dbReference type="HOGENOM" id="CLU_2118496_0_0_11"/>
<dbReference type="KEGG" id="ncy:NOCYR_0974"/>
<name>H6R1P9_NOCCG</name>
<protein>
    <submittedName>
        <fullName evidence="2">Uncharacterized protein</fullName>
    </submittedName>
</protein>
<sequence>MNNRARSLKESLESLLNSDSREVRKVEETTRVSRKNLRQALLDELSDAGCETKNHTHSKDRVVVDPAVENLLNLAAKIEREREMEAQQGVGDALTMRPAGDSGSLNSSFKYLEG</sequence>
<feature type="region of interest" description="Disordered" evidence="1">
    <location>
        <begin position="83"/>
        <end position="114"/>
    </location>
</feature>
<dbReference type="Proteomes" id="UP000008190">
    <property type="component" value="Chromosome"/>
</dbReference>
<dbReference type="AlphaFoldDB" id="H6R1P9"/>